<name>A0A976RS74_9LACO</name>
<proteinExistence type="predicted"/>
<dbReference type="AlphaFoldDB" id="A0A976RS74"/>
<keyword evidence="2" id="KW-1185">Reference proteome</keyword>
<evidence type="ECO:0000313" key="2">
    <source>
        <dbReference type="Proteomes" id="UP000831181"/>
    </source>
</evidence>
<accession>A0A976RS74</accession>
<dbReference type="KEGG" id="lbe:MOO44_07190"/>
<dbReference type="EMBL" id="CP093361">
    <property type="protein sequence ID" value="UQS86661.1"/>
    <property type="molecule type" value="Genomic_DNA"/>
</dbReference>
<dbReference type="RefSeq" id="WP_260116463.1">
    <property type="nucleotide sequence ID" value="NZ_CP093361.1"/>
</dbReference>
<evidence type="ECO:0000313" key="1">
    <source>
        <dbReference type="EMBL" id="UQS86661.1"/>
    </source>
</evidence>
<protein>
    <submittedName>
        <fullName evidence="1">Uncharacterized protein</fullName>
    </submittedName>
</protein>
<organism evidence="1 2">
    <name type="scientific">Nicoliella spurrieriana</name>
    <dbReference type="NCBI Taxonomy" id="2925830"/>
    <lineage>
        <taxon>Bacteria</taxon>
        <taxon>Bacillati</taxon>
        <taxon>Bacillota</taxon>
        <taxon>Bacilli</taxon>
        <taxon>Lactobacillales</taxon>
        <taxon>Lactobacillaceae</taxon>
        <taxon>Nicoliella</taxon>
    </lineage>
</organism>
<reference evidence="1" key="1">
    <citation type="journal article" date="2022" name="Int. J. Syst. Evol. Microbiol.">
        <title>Apilactobacillus apisilvae sp. nov., Nicolia spurrieriana gen. nov. sp. nov., Bombilactobacillus folatiphilus sp. nov. and Bombilactobacillus thymidiniphilus sp. nov., four new lactic acid bacterial isolates from stingless bees Tetragonula carbonaria and Austroplebeia australis.</title>
        <authorList>
            <person name="Oliphant S.A."/>
            <person name="Watson-Haigh N.S."/>
            <person name="Sumby K.M."/>
            <person name="Gardner J."/>
            <person name="Groom S."/>
            <person name="Jiranek V."/>
        </authorList>
    </citation>
    <scope>NUCLEOTIDE SEQUENCE</scope>
    <source>
        <strain evidence="1">SGEP1_A5</strain>
    </source>
</reference>
<sequence>MMKDSDRKMSIALFEYNRQLKAGLKRGDDYSKLLDRMIYTDDKDELLKSIDDLIHFKMDTDYVQFPIRYSSADFYLIFMARVLEENNISSMIQMDMNGTAGNVAQRLIQLDNGITFKFVVNNDRISYTDTTYGNPLFDLSFEIKRIHFNDQALLDLFVETLNDDLGPTPIIIAVNTLIAFADFMHADYDYQVSYGILDTSDQHFHAFKNRKLPRAIIDELFISSAKDKYSLISYKQTGAQLKLDGATLNLFNDGTDVNPNWGMQIVDGDNNVSWFQLLLKYDFLRDWYLKNLSDLQINAD</sequence>
<dbReference type="Proteomes" id="UP000831181">
    <property type="component" value="Chromosome"/>
</dbReference>
<gene>
    <name evidence="1" type="ORF">MOO44_07190</name>
</gene>